<keyword evidence="1" id="KW-0812">Transmembrane</keyword>
<dbReference type="EMBL" id="CP053840">
    <property type="protein sequence ID" value="QKF65921.1"/>
    <property type="molecule type" value="Genomic_DNA"/>
</dbReference>
<evidence type="ECO:0000313" key="3">
    <source>
        <dbReference type="Proteomes" id="UP000503482"/>
    </source>
</evidence>
<keyword evidence="1" id="KW-1133">Transmembrane helix</keyword>
<keyword evidence="1" id="KW-0472">Membrane</keyword>
<organism evidence="2 3">
    <name type="scientific">Arcobacter venerupis</name>
    <dbReference type="NCBI Taxonomy" id="1054033"/>
    <lineage>
        <taxon>Bacteria</taxon>
        <taxon>Pseudomonadati</taxon>
        <taxon>Campylobacterota</taxon>
        <taxon>Epsilonproteobacteria</taxon>
        <taxon>Campylobacterales</taxon>
        <taxon>Arcobacteraceae</taxon>
        <taxon>Arcobacter</taxon>
    </lineage>
</organism>
<accession>A0AAE7E3R9</accession>
<evidence type="ECO:0000256" key="1">
    <source>
        <dbReference type="SAM" id="Phobius"/>
    </source>
</evidence>
<reference evidence="2 3" key="1">
    <citation type="submission" date="2020-05" db="EMBL/GenBank/DDBJ databases">
        <title>Complete genome sequencing of Campylobacter and Arcobacter type strains.</title>
        <authorList>
            <person name="Miller W.G."/>
            <person name="Yee E."/>
        </authorList>
    </citation>
    <scope>NUCLEOTIDE SEQUENCE [LARGE SCALE GENOMIC DNA]</scope>
    <source>
        <strain evidence="2 3">LMG 26156</strain>
    </source>
</reference>
<sequence length="142" mass="16315">MIVAIKRNKSKKLIKILSLLALIAMFAGYYFYMNITYAEQLQKETEVKQAIKLEEEKKDKEKKAVEKAILTEIEKAIDLVGQEHIRHVKIIEDKVIIICEPATNLDALMVRYGAMALIKRTLNEIIIAIDVNFILKSRLNAK</sequence>
<dbReference type="AlphaFoldDB" id="A0AAE7E3R9"/>
<keyword evidence="3" id="KW-1185">Reference proteome</keyword>
<feature type="transmembrane region" description="Helical" evidence="1">
    <location>
        <begin position="12"/>
        <end position="32"/>
    </location>
</feature>
<dbReference type="KEGG" id="avp:AVENP_0347"/>
<gene>
    <name evidence="2" type="ORF">AVENP_0347</name>
</gene>
<dbReference type="RefSeq" id="WP_128359206.1">
    <property type="nucleotide sequence ID" value="NZ_CP053840.1"/>
</dbReference>
<name>A0AAE7E3R9_9BACT</name>
<proteinExistence type="predicted"/>
<dbReference type="Proteomes" id="UP000503482">
    <property type="component" value="Chromosome"/>
</dbReference>
<protein>
    <submittedName>
        <fullName evidence="2">Uncharacterized protein</fullName>
    </submittedName>
</protein>
<evidence type="ECO:0000313" key="2">
    <source>
        <dbReference type="EMBL" id="QKF65921.1"/>
    </source>
</evidence>